<evidence type="ECO:0000313" key="2">
    <source>
        <dbReference type="Proteomes" id="UP000463983"/>
    </source>
</evidence>
<dbReference type="KEGG" id="caqa:MICH65_0171"/>
<sequence>MWGGNDISMVVLLYSRFVPSGEVRGFNKATPGVPLEDRGV</sequence>
<accession>A0A857NB42</accession>
<dbReference type="Proteomes" id="UP000463983">
    <property type="component" value="Chromosome"/>
</dbReference>
<dbReference type="AlphaFoldDB" id="A0A857NB42"/>
<dbReference type="EMBL" id="CP047901">
    <property type="protein sequence ID" value="QHO63152.1"/>
    <property type="molecule type" value="Genomic_DNA"/>
</dbReference>
<evidence type="ECO:0000313" key="1">
    <source>
        <dbReference type="EMBL" id="QHO63152.1"/>
    </source>
</evidence>
<reference evidence="2" key="1">
    <citation type="journal article" date="2020" name="Microorganisms">
        <title>Complete Genome of a Member of a New Bacterial Lineage in the Microgenomates Group Reveals an Unusual Nucleotide Composition Disparity Between Two Strands of DNA and Limited Metabolic Potential.</title>
        <authorList>
            <person name="Kadnikov V.V."/>
            <person name="Mardanov A.V."/>
            <person name="Beletsky A.V."/>
            <person name="Karnachuk O.V."/>
            <person name="Ravin N.V."/>
        </authorList>
    </citation>
    <scope>NUCLEOTIDE SEQUENCE [LARGE SCALE GENOMIC DNA]</scope>
</reference>
<organism evidence="1 2">
    <name type="scientific">Candidatus Chazhemtobacterium aquaticus</name>
    <dbReference type="NCBI Taxonomy" id="2715735"/>
    <lineage>
        <taxon>Bacteria</taxon>
        <taxon>Candidatus Chazhemtobacteraceae</taxon>
        <taxon>Candidatus Chazhemtobacterium</taxon>
    </lineage>
</organism>
<gene>
    <name evidence="1" type="ORF">MICH65_0171</name>
</gene>
<proteinExistence type="predicted"/>
<keyword evidence="2" id="KW-1185">Reference proteome</keyword>
<protein>
    <submittedName>
        <fullName evidence="1">Uncharacterized protein</fullName>
    </submittedName>
</protein>
<name>A0A857NB42_9BACT</name>